<evidence type="ECO:0000313" key="3">
    <source>
        <dbReference type="EMBL" id="PMD44782.1"/>
    </source>
</evidence>
<dbReference type="AlphaFoldDB" id="A0A2J6S1Z6"/>
<dbReference type="PANTHER" id="PTHR14905:SF7">
    <property type="entry name" value="VON WILLEBRAND FACTOR A DOMAIN-CONTAINING PROTEIN 7"/>
    <property type="match status" value="1"/>
</dbReference>
<evidence type="ECO:0000256" key="2">
    <source>
        <dbReference type="SAM" id="SignalP"/>
    </source>
</evidence>
<proteinExistence type="predicted"/>
<dbReference type="Proteomes" id="UP000235786">
    <property type="component" value="Unassembled WGS sequence"/>
</dbReference>
<dbReference type="EMBL" id="KZ613941">
    <property type="protein sequence ID" value="PMD44782.1"/>
    <property type="molecule type" value="Genomic_DNA"/>
</dbReference>
<dbReference type="Pfam" id="PF07217">
    <property type="entry name" value="Het-C"/>
    <property type="match status" value="1"/>
</dbReference>
<evidence type="ECO:0000313" key="4">
    <source>
        <dbReference type="Proteomes" id="UP000235786"/>
    </source>
</evidence>
<dbReference type="PANTHER" id="PTHR14905">
    <property type="entry name" value="NG37"/>
    <property type="match status" value="1"/>
</dbReference>
<keyword evidence="2" id="KW-0732">Signal</keyword>
<protein>
    <submittedName>
        <fullName evidence="3">Heterokaryon incompatibility Het-C</fullName>
    </submittedName>
</protein>
<name>A0A2J6S1Z6_HYAVF</name>
<sequence>MTFSTLSLLVGVCLLIGPVSAFGAGDVPNDSNLDGHVWRHGDIANLLLKLPISFVTNYAFTKLELKQVYFGNWLRDYSQVIDYKPLSYLPEPVLRAIISVLAFKKFGFATDEFEVTHEVLGVYRPEEHIDNPREWGGKMSASELHNLDGRLRSTVSDAEFDIDPQTGMKNYIAKESDPLNTSSGYVRRQLLACIREGRDAYQLKKESPTKALVYLGAALHTLEDFAAHSNYVELALMKQGVEAFPLVGDGCKVTVPGSGLQVPPLVTGTYGMLDILQSLLGEVDDKTSHKEQGELDEITKNIPQPQELNRLFMAVKTALGPLSAASSTRELKNDLQSSMDSAADAQQHPSKYDPAQSNNQPNDLWTAIAPMFRFHDQLAKFMLEHEEEFKIPILSEAKKEIEKSIDGLTYKFLAFFIQPAVKVMRIAVKSSKETVEIQDRELQAYVDIWGPDALGSDPSHSVLSKDHYSNVLNPVAGRVSLALINYATQKVVRAWEDSSLDPNSVINSILAGFHHPYFMNESSEVQKQMYSAVTSWWQTRTEGKKQFLRRVLAKEGVHANQNNPVVSAAEFGNDVGSGWSFLEPLPTTKQRPPKSIESDTIKLIEQAGQLIKDTFNQIEQGKVKLSNTVGQGVDTAGHALDDFSNSVTNTAATVVGNALGQGGQQVVQQLSNLGDQATNEVNQFVNNPACYVNQGGQQVVQQASTVADQATNEVNQFVNNPTGYLDNAFRGLGGGRFGL</sequence>
<dbReference type="OrthoDB" id="2506204at2759"/>
<evidence type="ECO:0000256" key="1">
    <source>
        <dbReference type="SAM" id="MobiDB-lite"/>
    </source>
</evidence>
<feature type="region of interest" description="Disordered" evidence="1">
    <location>
        <begin position="327"/>
        <end position="361"/>
    </location>
</feature>
<reference evidence="3 4" key="1">
    <citation type="submission" date="2016-04" db="EMBL/GenBank/DDBJ databases">
        <title>A degradative enzymes factory behind the ericoid mycorrhizal symbiosis.</title>
        <authorList>
            <consortium name="DOE Joint Genome Institute"/>
            <person name="Martino E."/>
            <person name="Morin E."/>
            <person name="Grelet G."/>
            <person name="Kuo A."/>
            <person name="Kohler A."/>
            <person name="Daghino S."/>
            <person name="Barry K."/>
            <person name="Choi C."/>
            <person name="Cichocki N."/>
            <person name="Clum A."/>
            <person name="Copeland A."/>
            <person name="Hainaut M."/>
            <person name="Haridas S."/>
            <person name="Labutti K."/>
            <person name="Lindquist E."/>
            <person name="Lipzen A."/>
            <person name="Khouja H.-R."/>
            <person name="Murat C."/>
            <person name="Ohm R."/>
            <person name="Olson A."/>
            <person name="Spatafora J."/>
            <person name="Veneault-Fourrey C."/>
            <person name="Henrissat B."/>
            <person name="Grigoriev I."/>
            <person name="Martin F."/>
            <person name="Perotto S."/>
        </authorList>
    </citation>
    <scope>NUCLEOTIDE SEQUENCE [LARGE SCALE GENOMIC DNA]</scope>
    <source>
        <strain evidence="3 4">F</strain>
    </source>
</reference>
<feature type="chain" id="PRO_5014430731" evidence="2">
    <location>
        <begin position="22"/>
        <end position="739"/>
    </location>
</feature>
<organism evidence="3 4">
    <name type="scientific">Hyaloscypha variabilis (strain UAMH 11265 / GT02V1 / F)</name>
    <name type="common">Meliniomyces variabilis</name>
    <dbReference type="NCBI Taxonomy" id="1149755"/>
    <lineage>
        <taxon>Eukaryota</taxon>
        <taxon>Fungi</taxon>
        <taxon>Dikarya</taxon>
        <taxon>Ascomycota</taxon>
        <taxon>Pezizomycotina</taxon>
        <taxon>Leotiomycetes</taxon>
        <taxon>Helotiales</taxon>
        <taxon>Hyaloscyphaceae</taxon>
        <taxon>Hyaloscypha</taxon>
        <taxon>Hyaloscypha variabilis</taxon>
    </lineage>
</organism>
<accession>A0A2J6S1Z6</accession>
<feature type="signal peptide" evidence="2">
    <location>
        <begin position="1"/>
        <end position="21"/>
    </location>
</feature>
<dbReference type="InterPro" id="IPR052577">
    <property type="entry name" value="VWA7"/>
</dbReference>
<gene>
    <name evidence="3" type="ORF">L207DRAFT_579709</name>
</gene>
<dbReference type="InterPro" id="IPR010816">
    <property type="entry name" value="Het-C"/>
</dbReference>
<feature type="compositionally biased region" description="Polar residues" evidence="1">
    <location>
        <begin position="327"/>
        <end position="340"/>
    </location>
</feature>
<keyword evidence="4" id="KW-1185">Reference proteome</keyword>